<evidence type="ECO:0000313" key="9">
    <source>
        <dbReference type="Proteomes" id="UP001595900"/>
    </source>
</evidence>
<dbReference type="Proteomes" id="UP001595900">
    <property type="component" value="Unassembled WGS sequence"/>
</dbReference>
<comment type="subcellular location">
    <subcellularLocation>
        <location evidence="1">Membrane</location>
        <topology evidence="1">Multi-pass membrane protein</topology>
    </subcellularLocation>
</comment>
<proteinExistence type="predicted"/>
<feature type="transmembrane region" description="Helical" evidence="6">
    <location>
        <begin position="295"/>
        <end position="314"/>
    </location>
</feature>
<evidence type="ECO:0000313" key="8">
    <source>
        <dbReference type="EMBL" id="MFC4244498.1"/>
    </source>
</evidence>
<evidence type="ECO:0000256" key="6">
    <source>
        <dbReference type="SAM" id="Phobius"/>
    </source>
</evidence>
<feature type="transmembrane region" description="Helical" evidence="6">
    <location>
        <begin position="174"/>
        <end position="195"/>
    </location>
</feature>
<evidence type="ECO:0000256" key="5">
    <source>
        <dbReference type="SAM" id="MobiDB-lite"/>
    </source>
</evidence>
<keyword evidence="9" id="KW-1185">Reference proteome</keyword>
<dbReference type="InterPro" id="IPR013525">
    <property type="entry name" value="ABC2_TM"/>
</dbReference>
<keyword evidence="2 6" id="KW-0812">Transmembrane</keyword>
<feature type="region of interest" description="Disordered" evidence="5">
    <location>
        <begin position="1"/>
        <end position="25"/>
    </location>
</feature>
<evidence type="ECO:0000256" key="2">
    <source>
        <dbReference type="ARBA" id="ARBA00022692"/>
    </source>
</evidence>
<reference evidence="9" key="1">
    <citation type="journal article" date="2019" name="Int. J. Syst. Evol. Microbiol.">
        <title>The Global Catalogue of Microorganisms (GCM) 10K type strain sequencing project: providing services to taxonomists for standard genome sequencing and annotation.</title>
        <authorList>
            <consortium name="The Broad Institute Genomics Platform"/>
            <consortium name="The Broad Institute Genome Sequencing Center for Infectious Disease"/>
            <person name="Wu L."/>
            <person name="Ma J."/>
        </authorList>
    </citation>
    <scope>NUCLEOTIDE SEQUENCE [LARGE SCALE GENOMIC DNA]</scope>
    <source>
        <strain evidence="9">CGMCC 1.10363</strain>
    </source>
</reference>
<feature type="transmembrane region" description="Helical" evidence="6">
    <location>
        <begin position="326"/>
        <end position="344"/>
    </location>
</feature>
<evidence type="ECO:0000259" key="7">
    <source>
        <dbReference type="Pfam" id="PF12698"/>
    </source>
</evidence>
<dbReference type="EMBL" id="JBHSCN010000006">
    <property type="protein sequence ID" value="MFC4244498.1"/>
    <property type="molecule type" value="Genomic_DNA"/>
</dbReference>
<feature type="transmembrane region" description="Helical" evidence="6">
    <location>
        <begin position="201"/>
        <end position="227"/>
    </location>
</feature>
<name>A0ABV8QA29_9MICO</name>
<dbReference type="RefSeq" id="WP_390230123.1">
    <property type="nucleotide sequence ID" value="NZ_JBHSCN010000006.1"/>
</dbReference>
<feature type="domain" description="ABC-2 type transporter transmembrane" evidence="7">
    <location>
        <begin position="42"/>
        <end position="138"/>
    </location>
</feature>
<evidence type="ECO:0000256" key="3">
    <source>
        <dbReference type="ARBA" id="ARBA00022989"/>
    </source>
</evidence>
<accession>A0ABV8QA29</accession>
<gene>
    <name evidence="8" type="ORF">ACFOYW_14065</name>
</gene>
<organism evidence="8 9">
    <name type="scientific">Gryllotalpicola reticulitermitis</name>
    <dbReference type="NCBI Taxonomy" id="1184153"/>
    <lineage>
        <taxon>Bacteria</taxon>
        <taxon>Bacillati</taxon>
        <taxon>Actinomycetota</taxon>
        <taxon>Actinomycetes</taxon>
        <taxon>Micrococcales</taxon>
        <taxon>Microbacteriaceae</taxon>
        <taxon>Gryllotalpicola</taxon>
    </lineage>
</organism>
<evidence type="ECO:0000256" key="4">
    <source>
        <dbReference type="ARBA" id="ARBA00023136"/>
    </source>
</evidence>
<feature type="transmembrane region" description="Helical" evidence="6">
    <location>
        <begin position="38"/>
        <end position="59"/>
    </location>
</feature>
<protein>
    <submittedName>
        <fullName evidence="8">ABC transporter permease</fullName>
    </submittedName>
</protein>
<sequence length="364" mass="38924">MSNQSAEITAVEPQEERPARVAPAHSSLLPHPSMWKHLGLHILVPVLLGIGMTLAYLGAFHQPSPHHLPVAIVGDSAQSEVFAQTLNNQGDGALDVRNVADAHQAEQLVRDRTISAAYEVTPTQANLYVATAASATTTETVEKIFQPIAFQQHLPYNVVDVVPVGKHDATGQGIFFLLVGLSVGGYAVAAAVAAVTGKHGLLARIFVPVIASAVVSAIVVGIASYVYHVFDHNVLQVWLLSWLYDLLVMWIGVALMPILKNWTVLAMTVLFVQLNFTSSGGIFQKTMEPGFFASLNDFWAGAGWLNSATALIYFPGQGFGRDVAVLAIWAAVAVIAVLVSHLVVRRHARVEAALTTSPQLAAAH</sequence>
<feature type="transmembrane region" description="Helical" evidence="6">
    <location>
        <begin position="264"/>
        <end position="283"/>
    </location>
</feature>
<evidence type="ECO:0000256" key="1">
    <source>
        <dbReference type="ARBA" id="ARBA00004141"/>
    </source>
</evidence>
<keyword evidence="4 6" id="KW-0472">Membrane</keyword>
<dbReference type="Pfam" id="PF12698">
    <property type="entry name" value="ABC2_membrane_3"/>
    <property type="match status" value="1"/>
</dbReference>
<feature type="transmembrane region" description="Helical" evidence="6">
    <location>
        <begin position="239"/>
        <end position="258"/>
    </location>
</feature>
<keyword evidence="3 6" id="KW-1133">Transmembrane helix</keyword>
<comment type="caution">
    <text evidence="8">The sequence shown here is derived from an EMBL/GenBank/DDBJ whole genome shotgun (WGS) entry which is preliminary data.</text>
</comment>